<proteinExistence type="predicted"/>
<gene>
    <name evidence="2" type="primary">kdpF</name>
    <name evidence="2" type="ORF">FK531_16330</name>
</gene>
<dbReference type="NCBIfam" id="TIGR02115">
    <property type="entry name" value="potass_kdpF"/>
    <property type="match status" value="1"/>
</dbReference>
<evidence type="ECO:0000256" key="1">
    <source>
        <dbReference type="SAM" id="Phobius"/>
    </source>
</evidence>
<accession>A0A541B499</accession>
<dbReference type="Proteomes" id="UP000316256">
    <property type="component" value="Unassembled WGS sequence"/>
</dbReference>
<dbReference type="InterPro" id="IPR011726">
    <property type="entry name" value="KdpF"/>
</dbReference>
<sequence>MTVAGTLSVVLIALAVALVIYLLVALVDPERF</sequence>
<dbReference type="GO" id="GO:0008556">
    <property type="term" value="F:P-type potassium transmembrane transporter activity"/>
    <property type="evidence" value="ECO:0007669"/>
    <property type="project" value="InterPro"/>
</dbReference>
<protein>
    <submittedName>
        <fullName evidence="2">K(+)-transporting ATPase subunit F</fullName>
    </submittedName>
</protein>
<dbReference type="EMBL" id="VIGH01000007">
    <property type="protein sequence ID" value="TQF67138.1"/>
    <property type="molecule type" value="Genomic_DNA"/>
</dbReference>
<organism evidence="2 3">
    <name type="scientific">Rhodococcus spelaei</name>
    <dbReference type="NCBI Taxonomy" id="2546320"/>
    <lineage>
        <taxon>Bacteria</taxon>
        <taxon>Bacillati</taxon>
        <taxon>Actinomycetota</taxon>
        <taxon>Actinomycetes</taxon>
        <taxon>Mycobacteriales</taxon>
        <taxon>Nocardiaceae</taxon>
        <taxon>Rhodococcus</taxon>
    </lineage>
</organism>
<comment type="caution">
    <text evidence="2">The sequence shown here is derived from an EMBL/GenBank/DDBJ whole genome shotgun (WGS) entry which is preliminary data.</text>
</comment>
<keyword evidence="1" id="KW-1133">Transmembrane helix</keyword>
<keyword evidence="3" id="KW-1185">Reference proteome</keyword>
<evidence type="ECO:0000313" key="3">
    <source>
        <dbReference type="Proteomes" id="UP000316256"/>
    </source>
</evidence>
<reference evidence="2 3" key="1">
    <citation type="submission" date="2019-06" db="EMBL/GenBank/DDBJ databases">
        <title>Rhodococcus spaelei sp. nov., isolated from a cave.</title>
        <authorList>
            <person name="Lee S.D."/>
        </authorList>
    </citation>
    <scope>NUCLEOTIDE SEQUENCE [LARGE SCALE GENOMIC DNA]</scope>
    <source>
        <strain evidence="2 3">C9-5</strain>
    </source>
</reference>
<dbReference type="AlphaFoldDB" id="A0A541B499"/>
<evidence type="ECO:0000313" key="2">
    <source>
        <dbReference type="EMBL" id="TQF67138.1"/>
    </source>
</evidence>
<dbReference type="RefSeq" id="WP_142101174.1">
    <property type="nucleotide sequence ID" value="NZ_VIGH01000007.1"/>
</dbReference>
<keyword evidence="1" id="KW-0812">Transmembrane</keyword>
<dbReference type="GO" id="GO:0005886">
    <property type="term" value="C:plasma membrane"/>
    <property type="evidence" value="ECO:0007669"/>
    <property type="project" value="InterPro"/>
</dbReference>
<name>A0A541B499_9NOCA</name>
<dbReference type="Pfam" id="PF09604">
    <property type="entry name" value="Potass_KdpF"/>
    <property type="match status" value="1"/>
</dbReference>
<keyword evidence="1" id="KW-0472">Membrane</keyword>
<feature type="transmembrane region" description="Helical" evidence="1">
    <location>
        <begin position="6"/>
        <end position="27"/>
    </location>
</feature>